<feature type="region of interest" description="Disordered" evidence="1">
    <location>
        <begin position="200"/>
        <end position="228"/>
    </location>
</feature>
<feature type="region of interest" description="Disordered" evidence="1">
    <location>
        <begin position="77"/>
        <end position="113"/>
    </location>
</feature>
<accession>A0A498HA15</accession>
<reference evidence="3 4" key="1">
    <citation type="submission" date="2018-10" db="EMBL/GenBank/DDBJ databases">
        <title>A high-quality apple genome assembly.</title>
        <authorList>
            <person name="Hu J."/>
        </authorList>
    </citation>
    <scope>NUCLEOTIDE SEQUENCE [LARGE SCALE GENOMIC DNA]</scope>
    <source>
        <strain evidence="4">cv. HFTH1</strain>
        <tissue evidence="3">Young leaf</tissue>
    </source>
</reference>
<comment type="caution">
    <text evidence="3">The sequence shown here is derived from an EMBL/GenBank/DDBJ whole genome shotgun (WGS) entry which is preliminary data.</text>
</comment>
<dbReference type="GO" id="GO:0010082">
    <property type="term" value="P:regulation of root meristem growth"/>
    <property type="evidence" value="ECO:0007669"/>
    <property type="project" value="InterPro"/>
</dbReference>
<feature type="signal peptide" evidence="2">
    <location>
        <begin position="1"/>
        <end position="20"/>
    </location>
</feature>
<feature type="region of interest" description="Disordered" evidence="1">
    <location>
        <begin position="250"/>
        <end position="278"/>
    </location>
</feature>
<dbReference type="PANTHER" id="PTHR36313:SF7">
    <property type="entry name" value="OS09G0474600 PROTEIN"/>
    <property type="match status" value="1"/>
</dbReference>
<dbReference type="PANTHER" id="PTHR36313">
    <property type="entry name" value="ROOT MERISTEM GROWTH FACTOR 2"/>
    <property type="match status" value="1"/>
</dbReference>
<gene>
    <name evidence="3" type="ORF">DVH24_028433</name>
</gene>
<feature type="compositionally biased region" description="Polar residues" evidence="1">
    <location>
        <begin position="265"/>
        <end position="278"/>
    </location>
</feature>
<evidence type="ECO:0000313" key="3">
    <source>
        <dbReference type="EMBL" id="RXH68286.1"/>
    </source>
</evidence>
<sequence>MMLQLTSLVVGLLFGMHALGQFSTAHAHQGKEDISMTGKRAVLPDQKEPNFDGISIAGSRMIGLGGRKMVAHRVLRKSEPVRPDEQQNEEASTTSKNPGANRSTSDGNCNFEGREDLNVKCKLGDRDKSNTSTASSKKYSKVSHHDFVAFGKDNPKASSNFSGKRQNQMNQQDDVKILELTTLKSTSAGSLEIPRDLIPNHSEDFKTKHPTTEAQMTKSYDEKDDHKLTDNEARSLLKATREIANLMRKDYHHQMGRRKPPEFSVTGNGPSDQQLGQG</sequence>
<dbReference type="AlphaFoldDB" id="A0A498HA15"/>
<evidence type="ECO:0000256" key="2">
    <source>
        <dbReference type="SAM" id="SignalP"/>
    </source>
</evidence>
<feature type="compositionally biased region" description="Basic and acidic residues" evidence="1">
    <location>
        <begin position="201"/>
        <end position="211"/>
    </location>
</feature>
<feature type="chain" id="PRO_5019796579" evidence="2">
    <location>
        <begin position="21"/>
        <end position="278"/>
    </location>
</feature>
<protein>
    <submittedName>
        <fullName evidence="3">Uncharacterized protein</fullName>
    </submittedName>
</protein>
<dbReference type="EMBL" id="RDQH01000343">
    <property type="protein sequence ID" value="RXH68286.1"/>
    <property type="molecule type" value="Genomic_DNA"/>
</dbReference>
<feature type="compositionally biased region" description="Basic and acidic residues" evidence="1">
    <location>
        <begin position="219"/>
        <end position="228"/>
    </location>
</feature>
<dbReference type="Proteomes" id="UP000290289">
    <property type="component" value="Chromosome 17"/>
</dbReference>
<dbReference type="InterPro" id="IPR038804">
    <property type="entry name" value="RGF3"/>
</dbReference>
<evidence type="ECO:0000256" key="1">
    <source>
        <dbReference type="SAM" id="MobiDB-lite"/>
    </source>
</evidence>
<proteinExistence type="predicted"/>
<dbReference type="GO" id="GO:0008083">
    <property type="term" value="F:growth factor activity"/>
    <property type="evidence" value="ECO:0007669"/>
    <property type="project" value="InterPro"/>
</dbReference>
<keyword evidence="2" id="KW-0732">Signal</keyword>
<keyword evidence="4" id="KW-1185">Reference proteome</keyword>
<organism evidence="3 4">
    <name type="scientific">Malus domestica</name>
    <name type="common">Apple</name>
    <name type="synonym">Pyrus malus</name>
    <dbReference type="NCBI Taxonomy" id="3750"/>
    <lineage>
        <taxon>Eukaryota</taxon>
        <taxon>Viridiplantae</taxon>
        <taxon>Streptophyta</taxon>
        <taxon>Embryophyta</taxon>
        <taxon>Tracheophyta</taxon>
        <taxon>Spermatophyta</taxon>
        <taxon>Magnoliopsida</taxon>
        <taxon>eudicotyledons</taxon>
        <taxon>Gunneridae</taxon>
        <taxon>Pentapetalae</taxon>
        <taxon>rosids</taxon>
        <taxon>fabids</taxon>
        <taxon>Rosales</taxon>
        <taxon>Rosaceae</taxon>
        <taxon>Amygdaloideae</taxon>
        <taxon>Maleae</taxon>
        <taxon>Malus</taxon>
    </lineage>
</organism>
<feature type="compositionally biased region" description="Polar residues" evidence="1">
    <location>
        <begin position="89"/>
        <end position="108"/>
    </location>
</feature>
<evidence type="ECO:0000313" key="4">
    <source>
        <dbReference type="Proteomes" id="UP000290289"/>
    </source>
</evidence>
<name>A0A498HA15_MALDO</name>